<dbReference type="InterPro" id="IPR050482">
    <property type="entry name" value="Sensor_HK_TwoCompSys"/>
</dbReference>
<evidence type="ECO:0000256" key="2">
    <source>
        <dbReference type="ARBA" id="ARBA00022777"/>
    </source>
</evidence>
<dbReference type="Gene3D" id="3.30.565.10">
    <property type="entry name" value="Histidine kinase-like ATPase, C-terminal domain"/>
    <property type="match status" value="1"/>
</dbReference>
<dbReference type="Gene3D" id="3.30.450.20">
    <property type="entry name" value="PAS domain"/>
    <property type="match status" value="2"/>
</dbReference>
<evidence type="ECO:0000259" key="6">
    <source>
        <dbReference type="PROSITE" id="PS50113"/>
    </source>
</evidence>
<dbReference type="CDD" id="cd00130">
    <property type="entry name" value="PAS"/>
    <property type="match status" value="2"/>
</dbReference>
<evidence type="ECO:0000256" key="3">
    <source>
        <dbReference type="ARBA" id="ARBA00023012"/>
    </source>
</evidence>
<sequence length="786" mass="87403">MTAGRTYDLTTFSLRDMTECGVALRALGPSSPGLHEVAQNLSQFLYSHLCDRHTGLPQCVLVRCFLTREYGSLGEADRQLASQALGRRPRSNAMKCLTLMGTAGLEAEWNDRDRSRRYRAIPLVSEQFVSQFPMFSQLLRQFGVNLESIVPPGSDLVIDWEERTHNVFFVPDAVKSPFVPVQDEFVLRYGVRSVLGFGGILPSGHLFAVILFANVPIPSDTADHFRTLALSVKLAILPHDQSAGSRHNRHQKCTVEPAGTGRFNQQAAALLQSRVGTLQQLLAVHERTVIADVIQRDLDEANLERLRRDYELLLNSAWDGICRVDLHGNVTFANPAAASLLGWRAVELIGRSMQKLVRQTRADGTDDTADEFPVMRSLRQGMIQHSVDEMFWRKDGTGFPVEYSSTPILEDDRIVGAVVTFRDISRRKEAELALRKSEEQLRAFVDSSEDGIITMDAGGAIVFCNRGAEQLFGYARADLLGQPMTRLLAERHHPLYWRIVLGAGATPAEAERGTLFEFIGVKRDGTEFPLELSLSTWTIPSGRFFTGIIHDITGRKRAEQELHQALEGVRTLSHKLEAVREDERTRIARELHDELGVGLTCLKLDLSRIRTLVTGDLAPRERAKLTDKVQSMTQQIDATITAVQRIVAELRPGVLDDLGLVAAVEWQCRDFTRRTGIKCAFATGIEDLHVERGQATAVFRICQEALTNVARHAAATEAKVRLEAAGDDLLLEVWDNGAGVPEVRLSDPKSFGLQGMRERARGYRGTLTIASEPGRGTAVRLRLPLH</sequence>
<feature type="domain" description="PAS" evidence="5">
    <location>
        <begin position="306"/>
        <end position="381"/>
    </location>
</feature>
<dbReference type="KEGG" id="nti:DNFV4_03497"/>
<name>A0AA86N1Y3_9BACT</name>
<dbReference type="GO" id="GO:0016020">
    <property type="term" value="C:membrane"/>
    <property type="evidence" value="ECO:0007669"/>
    <property type="project" value="InterPro"/>
</dbReference>
<dbReference type="EMBL" id="OX365700">
    <property type="protein sequence ID" value="CAI4033065.1"/>
    <property type="molecule type" value="Genomic_DNA"/>
</dbReference>
<feature type="domain" description="PAC" evidence="6">
    <location>
        <begin position="514"/>
        <end position="564"/>
    </location>
</feature>
<dbReference type="InterPro" id="IPR000700">
    <property type="entry name" value="PAS-assoc_C"/>
</dbReference>
<gene>
    <name evidence="7" type="ORF">DNFV4_03497</name>
</gene>
<evidence type="ECO:0000259" key="5">
    <source>
        <dbReference type="PROSITE" id="PS50112"/>
    </source>
</evidence>
<accession>A0AA86N1Y3</accession>
<dbReference type="GO" id="GO:0000155">
    <property type="term" value="F:phosphorelay sensor kinase activity"/>
    <property type="evidence" value="ECO:0007669"/>
    <property type="project" value="InterPro"/>
</dbReference>
<dbReference type="PANTHER" id="PTHR24421">
    <property type="entry name" value="NITRATE/NITRITE SENSOR PROTEIN NARX-RELATED"/>
    <property type="match status" value="1"/>
</dbReference>
<reference evidence="7" key="1">
    <citation type="submission" date="2022-10" db="EMBL/GenBank/DDBJ databases">
        <authorList>
            <person name="Koch H."/>
        </authorList>
    </citation>
    <scope>NUCLEOTIDE SEQUENCE</scope>
    <source>
        <strain evidence="7">DNF</strain>
    </source>
</reference>
<dbReference type="SMART" id="SM00086">
    <property type="entry name" value="PAC"/>
    <property type="match status" value="2"/>
</dbReference>
<dbReference type="AlphaFoldDB" id="A0AA86N1Y3"/>
<dbReference type="PROSITE" id="PS50113">
    <property type="entry name" value="PAC"/>
    <property type="match status" value="2"/>
</dbReference>
<dbReference type="CDD" id="cd16917">
    <property type="entry name" value="HATPase_UhpB-NarQ-NarX-like"/>
    <property type="match status" value="1"/>
</dbReference>
<dbReference type="PROSITE" id="PS50109">
    <property type="entry name" value="HIS_KIN"/>
    <property type="match status" value="1"/>
</dbReference>
<dbReference type="Proteomes" id="UP001179121">
    <property type="component" value="Chromosome"/>
</dbReference>
<dbReference type="InterPro" id="IPR001610">
    <property type="entry name" value="PAC"/>
</dbReference>
<dbReference type="SUPFAM" id="SSF55785">
    <property type="entry name" value="PYP-like sensor domain (PAS domain)"/>
    <property type="match status" value="2"/>
</dbReference>
<dbReference type="InterPro" id="IPR000014">
    <property type="entry name" value="PAS"/>
</dbReference>
<evidence type="ECO:0000259" key="4">
    <source>
        <dbReference type="PROSITE" id="PS50109"/>
    </source>
</evidence>
<dbReference type="SMART" id="SM00387">
    <property type="entry name" value="HATPase_c"/>
    <property type="match status" value="1"/>
</dbReference>
<dbReference type="PANTHER" id="PTHR24421:SF59">
    <property type="entry name" value="OXYGEN SENSOR HISTIDINE KINASE NREB"/>
    <property type="match status" value="1"/>
</dbReference>
<dbReference type="Pfam" id="PF02518">
    <property type="entry name" value="HATPase_c"/>
    <property type="match status" value="1"/>
</dbReference>
<dbReference type="InterPro" id="IPR003594">
    <property type="entry name" value="HATPase_dom"/>
</dbReference>
<protein>
    <submittedName>
        <fullName evidence="7">Sensor histidine kinase</fullName>
    </submittedName>
</protein>
<proteinExistence type="predicted"/>
<keyword evidence="3" id="KW-0902">Two-component regulatory system</keyword>
<keyword evidence="2 7" id="KW-0418">Kinase</keyword>
<keyword evidence="8" id="KW-1185">Reference proteome</keyword>
<organism evidence="7 8">
    <name type="scientific">Nitrospira tepida</name>
    <dbReference type="NCBI Taxonomy" id="2973512"/>
    <lineage>
        <taxon>Bacteria</taxon>
        <taxon>Pseudomonadati</taxon>
        <taxon>Nitrospirota</taxon>
        <taxon>Nitrospiria</taxon>
        <taxon>Nitrospirales</taxon>
        <taxon>Nitrospiraceae</taxon>
        <taxon>Nitrospira</taxon>
    </lineage>
</organism>
<evidence type="ECO:0000313" key="8">
    <source>
        <dbReference type="Proteomes" id="UP001179121"/>
    </source>
</evidence>
<feature type="domain" description="Histidine kinase" evidence="4">
    <location>
        <begin position="693"/>
        <end position="786"/>
    </location>
</feature>
<dbReference type="SMART" id="SM00091">
    <property type="entry name" value="PAS"/>
    <property type="match status" value="2"/>
</dbReference>
<dbReference type="Gene3D" id="1.20.5.1930">
    <property type="match status" value="1"/>
</dbReference>
<feature type="domain" description="PAS" evidence="5">
    <location>
        <begin position="437"/>
        <end position="494"/>
    </location>
</feature>
<dbReference type="Pfam" id="PF07730">
    <property type="entry name" value="HisKA_3"/>
    <property type="match status" value="1"/>
</dbReference>
<dbReference type="RefSeq" id="WP_289269953.1">
    <property type="nucleotide sequence ID" value="NZ_OX365700.1"/>
</dbReference>
<dbReference type="GO" id="GO:0006355">
    <property type="term" value="P:regulation of DNA-templated transcription"/>
    <property type="evidence" value="ECO:0007669"/>
    <property type="project" value="InterPro"/>
</dbReference>
<feature type="domain" description="PAC" evidence="6">
    <location>
        <begin position="385"/>
        <end position="436"/>
    </location>
</feature>
<dbReference type="InterPro" id="IPR036890">
    <property type="entry name" value="HATPase_C_sf"/>
</dbReference>
<dbReference type="InterPro" id="IPR005467">
    <property type="entry name" value="His_kinase_dom"/>
</dbReference>
<dbReference type="InterPro" id="IPR011712">
    <property type="entry name" value="Sig_transdc_His_kin_sub3_dim/P"/>
</dbReference>
<dbReference type="InterPro" id="IPR013767">
    <property type="entry name" value="PAS_fold"/>
</dbReference>
<dbReference type="Pfam" id="PF00989">
    <property type="entry name" value="PAS"/>
    <property type="match status" value="2"/>
</dbReference>
<evidence type="ECO:0000256" key="1">
    <source>
        <dbReference type="ARBA" id="ARBA00022679"/>
    </source>
</evidence>
<dbReference type="NCBIfam" id="TIGR00229">
    <property type="entry name" value="sensory_box"/>
    <property type="match status" value="2"/>
</dbReference>
<dbReference type="GO" id="GO:0046983">
    <property type="term" value="F:protein dimerization activity"/>
    <property type="evidence" value="ECO:0007669"/>
    <property type="project" value="InterPro"/>
</dbReference>
<keyword evidence="1" id="KW-0808">Transferase</keyword>
<evidence type="ECO:0000313" key="7">
    <source>
        <dbReference type="EMBL" id="CAI4033065.1"/>
    </source>
</evidence>
<dbReference type="PROSITE" id="PS50112">
    <property type="entry name" value="PAS"/>
    <property type="match status" value="2"/>
</dbReference>
<dbReference type="InterPro" id="IPR035965">
    <property type="entry name" value="PAS-like_dom_sf"/>
</dbReference>
<dbReference type="SUPFAM" id="SSF55874">
    <property type="entry name" value="ATPase domain of HSP90 chaperone/DNA topoisomerase II/histidine kinase"/>
    <property type="match status" value="1"/>
</dbReference>